<name>A0ABT6QX71_9PSED</name>
<evidence type="ECO:0000313" key="2">
    <source>
        <dbReference type="Proteomes" id="UP001159100"/>
    </source>
</evidence>
<reference evidence="1 2" key="1">
    <citation type="submission" date="2023-02" db="EMBL/GenBank/DDBJ databases">
        <title>Pseudomonas chrutzelriedensis sp. nov., a potently antifungal strain isolated from moss.</title>
        <authorList>
            <person name="Schnyder A."/>
            <person name="Kalawong R."/>
            <person name="Eberl L."/>
            <person name="Agnoli K."/>
        </authorList>
    </citation>
    <scope>NUCLEOTIDE SEQUENCE [LARGE SCALE GENOMIC DNA]</scope>
    <source>
        <strain evidence="1 2">681</strain>
    </source>
</reference>
<dbReference type="RefSeq" id="WP_282317389.1">
    <property type="nucleotide sequence ID" value="NZ_JARBWL010000002.1"/>
</dbReference>
<proteinExistence type="predicted"/>
<gene>
    <name evidence="1" type="ORF">POF45_29370</name>
</gene>
<keyword evidence="2" id="KW-1185">Reference proteome</keyword>
<dbReference type="EMBL" id="JARBWL010000002">
    <property type="protein sequence ID" value="MDI2595503.1"/>
    <property type="molecule type" value="Genomic_DNA"/>
</dbReference>
<dbReference type="Proteomes" id="UP001159100">
    <property type="component" value="Unassembled WGS sequence"/>
</dbReference>
<organism evidence="1 2">
    <name type="scientific">Pseudomonas fungipugnans</name>
    <dbReference type="NCBI Taxonomy" id="3024217"/>
    <lineage>
        <taxon>Bacteria</taxon>
        <taxon>Pseudomonadati</taxon>
        <taxon>Pseudomonadota</taxon>
        <taxon>Gammaproteobacteria</taxon>
        <taxon>Pseudomonadales</taxon>
        <taxon>Pseudomonadaceae</taxon>
        <taxon>Pseudomonas</taxon>
    </lineage>
</organism>
<evidence type="ECO:0000313" key="1">
    <source>
        <dbReference type="EMBL" id="MDI2595503.1"/>
    </source>
</evidence>
<accession>A0ABT6QX71</accession>
<comment type="caution">
    <text evidence="1">The sequence shown here is derived from an EMBL/GenBank/DDBJ whole genome shotgun (WGS) entry which is preliminary data.</text>
</comment>
<protein>
    <submittedName>
        <fullName evidence="1">Uncharacterized protein</fullName>
    </submittedName>
</protein>
<sequence>MAIIDSQRRSAEARGAYRKLRNKAHAAAIADPIPTATIDAIIGPGGLLNGPVIKVGGMKVNIPIWADTGEYDGDYQVLTLFIAPGHVDDPLDPAFVRVGTPYRLDYPFDVGWVGDYTVPLSNIFPDGSYTFRHEVELHTGQTVYSATVKVISDITAPYELTTPPEPKAMVFVTAEVDSTNIDRVTGLIPAYTDQAPGDQYLYWYASDPLPEDPSTLDPVAPLTDVPTARNVIIPSAYIAARGDGVFYVLYALIDAARNRSNLSGWARFVVTLGALPNNLKKPEVPVGAGGVVIDRDTAVEGVVVHIKPYTGWKSGDKINANWGGFPLPDGFPSQSADTEIVVPAQTLLGSYRGATGEKTITVSYVVDRLGRQWGPEEDDFTIDFSVVGPDRPDPDPDFPDPTNPLLLAGTVKGSNSVNDNVLVEADAGDPVTFTFKIYDPVNAGETIEFFWEGTHVTEADFTITDEDAGDIETVEFPWSYIAATDNGPGKKVYYTIGDPSVTPNRQRSLVTDVNVDDAIVLKPDAPTFVGLSDRGWLICDSLQPPDSAVVVKVPDLSQWLNPNDTVKMSWELFQPRVGNTPVPGTLFAPELTLGGPSDPYPVTGFEWRVEPYADYILPSYNPPLHTEGNAKVTYSFTLNGKRVTSEQLAAPVSMSLSDISCIIPPIP</sequence>